<dbReference type="Gene3D" id="3.30.70.100">
    <property type="match status" value="1"/>
</dbReference>
<accession>A0A0D2ALN1</accession>
<dbReference type="Pfam" id="PF07110">
    <property type="entry name" value="EthD"/>
    <property type="match status" value="1"/>
</dbReference>
<dbReference type="Proteomes" id="UP000053259">
    <property type="component" value="Unassembled WGS sequence"/>
</dbReference>
<dbReference type="GO" id="GO:0016491">
    <property type="term" value="F:oxidoreductase activity"/>
    <property type="evidence" value="ECO:0007669"/>
    <property type="project" value="InterPro"/>
</dbReference>
<reference evidence="3 4" key="1">
    <citation type="submission" date="2015-01" db="EMBL/GenBank/DDBJ databases">
        <title>The Genome Sequence of Ochroconis gallopava CBS43764.</title>
        <authorList>
            <consortium name="The Broad Institute Genomics Platform"/>
            <person name="Cuomo C."/>
            <person name="de Hoog S."/>
            <person name="Gorbushina A."/>
            <person name="Stielow B."/>
            <person name="Teixiera M."/>
            <person name="Abouelleil A."/>
            <person name="Chapman S.B."/>
            <person name="Priest M."/>
            <person name="Young S.K."/>
            <person name="Wortman J."/>
            <person name="Nusbaum C."/>
            <person name="Birren B."/>
        </authorList>
    </citation>
    <scope>NUCLEOTIDE SEQUENCE [LARGE SCALE GENOMIC DNA]</scope>
    <source>
        <strain evidence="3 4">CBS 43764</strain>
    </source>
</reference>
<dbReference type="HOGENOM" id="CLU_115019_3_0_1"/>
<feature type="domain" description="EthD" evidence="2">
    <location>
        <begin position="43"/>
        <end position="138"/>
    </location>
</feature>
<sequence length="185" mass="21661">MDSDPKQVEHEFRLTKLSYDHGNDKDVPNKQKYWRVSLFFYKKPGISDEYFNRHWHHVHADLVTASKAYLNNNLLRYNQFRQDSEAKKLAESMEYGPLLDFDAVTEFWVKDLQQFKRCMHSDEFAVYNRDTAHFVDSSKGVKIMVGYDNIVFGEATPGYGNDGVVRSDIEEWHRNNPDAPFANVA</sequence>
<evidence type="ECO:0000259" key="2">
    <source>
        <dbReference type="Pfam" id="PF07110"/>
    </source>
</evidence>
<dbReference type="NCBIfam" id="TIGR02118">
    <property type="entry name" value="EthD family reductase"/>
    <property type="match status" value="1"/>
</dbReference>
<comment type="similarity">
    <text evidence="1">Belongs to the tpcK family.</text>
</comment>
<dbReference type="RefSeq" id="XP_016209863.1">
    <property type="nucleotide sequence ID" value="XM_016362228.1"/>
</dbReference>
<dbReference type="AlphaFoldDB" id="A0A0D2ALN1"/>
<dbReference type="OrthoDB" id="3454835at2759"/>
<dbReference type="VEuPathDB" id="FungiDB:PV09_08350"/>
<dbReference type="InParanoid" id="A0A0D2ALN1"/>
<dbReference type="InterPro" id="IPR009799">
    <property type="entry name" value="EthD_dom"/>
</dbReference>
<keyword evidence="4" id="KW-1185">Reference proteome</keyword>
<protein>
    <recommendedName>
        <fullName evidence="2">EthD domain-containing protein</fullName>
    </recommendedName>
</protein>
<evidence type="ECO:0000313" key="3">
    <source>
        <dbReference type="EMBL" id="KIV99993.1"/>
    </source>
</evidence>
<name>A0A0D2ALN1_9PEZI</name>
<dbReference type="SUPFAM" id="SSF54909">
    <property type="entry name" value="Dimeric alpha+beta barrel"/>
    <property type="match status" value="1"/>
</dbReference>
<proteinExistence type="inferred from homology"/>
<evidence type="ECO:0000313" key="4">
    <source>
        <dbReference type="Proteomes" id="UP000053259"/>
    </source>
</evidence>
<organism evidence="3 4">
    <name type="scientific">Verruconis gallopava</name>
    <dbReference type="NCBI Taxonomy" id="253628"/>
    <lineage>
        <taxon>Eukaryota</taxon>
        <taxon>Fungi</taxon>
        <taxon>Dikarya</taxon>
        <taxon>Ascomycota</taxon>
        <taxon>Pezizomycotina</taxon>
        <taxon>Dothideomycetes</taxon>
        <taxon>Pleosporomycetidae</taxon>
        <taxon>Venturiales</taxon>
        <taxon>Sympoventuriaceae</taxon>
        <taxon>Verruconis</taxon>
    </lineage>
</organism>
<evidence type="ECO:0000256" key="1">
    <source>
        <dbReference type="ARBA" id="ARBA00005986"/>
    </source>
</evidence>
<dbReference type="EMBL" id="KN847568">
    <property type="protein sequence ID" value="KIV99993.1"/>
    <property type="molecule type" value="Genomic_DNA"/>
</dbReference>
<dbReference type="GeneID" id="27316323"/>
<gene>
    <name evidence="3" type="ORF">PV09_08350</name>
</gene>
<dbReference type="InterPro" id="IPR011008">
    <property type="entry name" value="Dimeric_a/b-barrel"/>
</dbReference>